<evidence type="ECO:0000256" key="5">
    <source>
        <dbReference type="ARBA" id="ARBA00035202"/>
    </source>
</evidence>
<sequence>MSKFVKNLVTRDISNRLEGVEDAVVVSTVGMDANTTVELRTELAEKDVQMMVVKNSLARRASEGTKLAPAFEGASGPIAVCWGSTDFVSLVKTIVALDKDSDKYELFKAQGGAMDGEALDAEGLKAVSKWPSREEQISLLVGQILAPGANLSAALLGPAKMLASQVKQIEEKAEDSAE</sequence>
<dbReference type="InterPro" id="IPR001790">
    <property type="entry name" value="Ribosomal_uL10"/>
</dbReference>
<evidence type="ECO:0000256" key="3">
    <source>
        <dbReference type="ARBA" id="ARBA00022980"/>
    </source>
</evidence>
<comment type="function">
    <text evidence="1">Forms part of the ribosomal stalk, playing a central role in the interaction of the ribosome with GTP-bound translation factors.</text>
</comment>
<keyword evidence="3 7" id="KW-0689">Ribosomal protein</keyword>
<dbReference type="KEGG" id="rul:UC8_15100"/>
<dbReference type="OrthoDB" id="278380at2"/>
<organism evidence="7 8">
    <name type="scientific">Roseimaritima ulvae</name>
    <dbReference type="NCBI Taxonomy" id="980254"/>
    <lineage>
        <taxon>Bacteria</taxon>
        <taxon>Pseudomonadati</taxon>
        <taxon>Planctomycetota</taxon>
        <taxon>Planctomycetia</taxon>
        <taxon>Pirellulales</taxon>
        <taxon>Pirellulaceae</taxon>
        <taxon>Roseimaritima</taxon>
    </lineage>
</organism>
<dbReference type="NCBIfam" id="NF000955">
    <property type="entry name" value="PRK00099.1-1"/>
    <property type="match status" value="1"/>
</dbReference>
<evidence type="ECO:0000256" key="1">
    <source>
        <dbReference type="ARBA" id="ARBA00002633"/>
    </source>
</evidence>
<dbReference type="RefSeq" id="WP_068136897.1">
    <property type="nucleotide sequence ID" value="NZ_CP042914.1"/>
</dbReference>
<dbReference type="EMBL" id="CP042914">
    <property type="protein sequence ID" value="QEG39515.1"/>
    <property type="molecule type" value="Genomic_DNA"/>
</dbReference>
<keyword evidence="4" id="KW-0687">Ribonucleoprotein</keyword>
<evidence type="ECO:0000256" key="4">
    <source>
        <dbReference type="ARBA" id="ARBA00023274"/>
    </source>
</evidence>
<dbReference type="CDD" id="cd05797">
    <property type="entry name" value="Ribosomal_L10"/>
    <property type="match status" value="1"/>
</dbReference>
<keyword evidence="8" id="KW-1185">Reference proteome</keyword>
<evidence type="ECO:0000256" key="2">
    <source>
        <dbReference type="ARBA" id="ARBA00008889"/>
    </source>
</evidence>
<gene>
    <name evidence="7" type="primary">rplJ</name>
    <name evidence="7" type="ORF">UC8_15100</name>
</gene>
<evidence type="ECO:0000256" key="6">
    <source>
        <dbReference type="ARBA" id="ARBA00035502"/>
    </source>
</evidence>
<dbReference type="Pfam" id="PF00466">
    <property type="entry name" value="Ribosomal_L10"/>
    <property type="match status" value="1"/>
</dbReference>
<dbReference type="InterPro" id="IPR043141">
    <property type="entry name" value="Ribosomal_uL10-like_sf"/>
</dbReference>
<dbReference type="GO" id="GO:0005840">
    <property type="term" value="C:ribosome"/>
    <property type="evidence" value="ECO:0007669"/>
    <property type="project" value="UniProtKB-KW"/>
</dbReference>
<evidence type="ECO:0000313" key="8">
    <source>
        <dbReference type="Proteomes" id="UP000325286"/>
    </source>
</evidence>
<dbReference type="Gene3D" id="3.30.70.1730">
    <property type="match status" value="1"/>
</dbReference>
<dbReference type="AlphaFoldDB" id="A0A5B9QPS5"/>
<accession>A0A5B9QPS5</accession>
<dbReference type="Proteomes" id="UP000325286">
    <property type="component" value="Chromosome"/>
</dbReference>
<dbReference type="GO" id="GO:1990904">
    <property type="term" value="C:ribonucleoprotein complex"/>
    <property type="evidence" value="ECO:0007669"/>
    <property type="project" value="UniProtKB-KW"/>
</dbReference>
<dbReference type="SUPFAM" id="SSF160369">
    <property type="entry name" value="Ribosomal protein L10-like"/>
    <property type="match status" value="1"/>
</dbReference>
<evidence type="ECO:0000313" key="7">
    <source>
        <dbReference type="EMBL" id="QEG39515.1"/>
    </source>
</evidence>
<dbReference type="InterPro" id="IPR047865">
    <property type="entry name" value="Ribosomal_uL10_bac_type"/>
</dbReference>
<name>A0A5B9QPS5_9BACT</name>
<comment type="similarity">
    <text evidence="2">Belongs to the universal ribosomal protein uL10 family.</text>
</comment>
<reference evidence="7 8" key="1">
    <citation type="submission" date="2019-08" db="EMBL/GenBank/DDBJ databases">
        <title>Deep-cultivation of Planctomycetes and their phenomic and genomic characterization uncovers novel biology.</title>
        <authorList>
            <person name="Wiegand S."/>
            <person name="Jogler M."/>
            <person name="Boedeker C."/>
            <person name="Pinto D."/>
            <person name="Vollmers J."/>
            <person name="Rivas-Marin E."/>
            <person name="Kohn T."/>
            <person name="Peeters S.H."/>
            <person name="Heuer A."/>
            <person name="Rast P."/>
            <person name="Oberbeckmann S."/>
            <person name="Bunk B."/>
            <person name="Jeske O."/>
            <person name="Meyerdierks A."/>
            <person name="Storesund J.E."/>
            <person name="Kallscheuer N."/>
            <person name="Luecker S."/>
            <person name="Lage O.M."/>
            <person name="Pohl T."/>
            <person name="Merkel B.J."/>
            <person name="Hornburger P."/>
            <person name="Mueller R.-W."/>
            <person name="Bruemmer F."/>
            <person name="Labrenz M."/>
            <person name="Spormann A.M."/>
            <person name="Op den Camp H."/>
            <person name="Overmann J."/>
            <person name="Amann R."/>
            <person name="Jetten M.S.M."/>
            <person name="Mascher T."/>
            <person name="Medema M.H."/>
            <person name="Devos D.P."/>
            <person name="Kaster A.-K."/>
            <person name="Ovreas L."/>
            <person name="Rohde M."/>
            <person name="Galperin M.Y."/>
            <person name="Jogler C."/>
        </authorList>
    </citation>
    <scope>NUCLEOTIDE SEQUENCE [LARGE SCALE GENOMIC DNA]</scope>
    <source>
        <strain evidence="7 8">UC8</strain>
    </source>
</reference>
<protein>
    <recommendedName>
        <fullName evidence="5">Large ribosomal subunit protein uL10</fullName>
    </recommendedName>
    <alternativeName>
        <fullName evidence="6">50S ribosomal protein L10</fullName>
    </alternativeName>
</protein>
<proteinExistence type="inferred from homology"/>
<dbReference type="PANTHER" id="PTHR11560">
    <property type="entry name" value="39S RIBOSOMAL PROTEIN L10, MITOCHONDRIAL"/>
    <property type="match status" value="1"/>
</dbReference>